<dbReference type="STRING" id="1641165.XM38_20915"/>
<evidence type="ECO:0000313" key="2">
    <source>
        <dbReference type="Proteomes" id="UP000191901"/>
    </source>
</evidence>
<sequence length="78" mass="8823">MSPLLQQILQEIDQLPLDEQMQVLEYAVGKVKRQLLVSELQQRWSDLKGIAPYPLLGEGAQAWVSSTRRGNDSHCSKC</sequence>
<evidence type="ECO:0000313" key="1">
    <source>
        <dbReference type="EMBL" id="ASC69188.1"/>
    </source>
</evidence>
<organism evidence="1 2">
    <name type="scientific">Halomicronema hongdechloris C2206</name>
    <dbReference type="NCBI Taxonomy" id="1641165"/>
    <lineage>
        <taxon>Bacteria</taxon>
        <taxon>Bacillati</taxon>
        <taxon>Cyanobacteriota</taxon>
        <taxon>Cyanophyceae</taxon>
        <taxon>Nodosilineales</taxon>
        <taxon>Nodosilineaceae</taxon>
        <taxon>Halomicronema</taxon>
    </lineage>
</organism>
<gene>
    <name evidence="1" type="ORF">XM38_001140</name>
</gene>
<name>A0A1Z3HFW6_9CYAN</name>
<keyword evidence="2" id="KW-1185">Reference proteome</keyword>
<dbReference type="OrthoDB" id="489648at2"/>
<dbReference type="Proteomes" id="UP000191901">
    <property type="component" value="Chromosome"/>
</dbReference>
<dbReference type="AlphaFoldDB" id="A0A1Z3HFW6"/>
<protein>
    <recommendedName>
        <fullName evidence="3">DUF2281 domain-containing protein</fullName>
    </recommendedName>
</protein>
<dbReference type="EMBL" id="CP021983">
    <property type="protein sequence ID" value="ASC69188.1"/>
    <property type="molecule type" value="Genomic_DNA"/>
</dbReference>
<proteinExistence type="predicted"/>
<accession>A0A1Z3HFW6</accession>
<dbReference type="RefSeq" id="WP_080812369.1">
    <property type="nucleotide sequence ID" value="NZ_CP021983.2"/>
</dbReference>
<dbReference type="KEGG" id="hhg:XM38_001140"/>
<reference evidence="1 2" key="1">
    <citation type="journal article" date="2016" name="Biochim. Biophys. Acta">
        <title>Characterization of red-shifted phycobilisomes isolated from the chlorophyll f-containing cyanobacterium Halomicronema hongdechloris.</title>
        <authorList>
            <person name="Li Y."/>
            <person name="Lin Y."/>
            <person name="Garvey C.J."/>
            <person name="Birch D."/>
            <person name="Corkery R.W."/>
            <person name="Loughlin P.C."/>
            <person name="Scheer H."/>
            <person name="Willows R.D."/>
            <person name="Chen M."/>
        </authorList>
    </citation>
    <scope>NUCLEOTIDE SEQUENCE [LARGE SCALE GENOMIC DNA]</scope>
    <source>
        <strain evidence="1 2">C2206</strain>
    </source>
</reference>
<evidence type="ECO:0008006" key="3">
    <source>
        <dbReference type="Google" id="ProtNLM"/>
    </source>
</evidence>